<proteinExistence type="predicted"/>
<organism evidence="2 3">
    <name type="scientific">Anthostomella pinea</name>
    <dbReference type="NCBI Taxonomy" id="933095"/>
    <lineage>
        <taxon>Eukaryota</taxon>
        <taxon>Fungi</taxon>
        <taxon>Dikarya</taxon>
        <taxon>Ascomycota</taxon>
        <taxon>Pezizomycotina</taxon>
        <taxon>Sordariomycetes</taxon>
        <taxon>Xylariomycetidae</taxon>
        <taxon>Xylariales</taxon>
        <taxon>Xylariaceae</taxon>
        <taxon>Anthostomella</taxon>
    </lineage>
</organism>
<evidence type="ECO:0000313" key="3">
    <source>
        <dbReference type="Proteomes" id="UP001295740"/>
    </source>
</evidence>
<gene>
    <name evidence="2" type="ORF">KHLLAP_LOCUS13389</name>
</gene>
<keyword evidence="3" id="KW-1185">Reference proteome</keyword>
<accession>A0AAI8YQ47</accession>
<dbReference type="EMBL" id="CAUWAG010000020">
    <property type="protein sequence ID" value="CAJ2512921.1"/>
    <property type="molecule type" value="Genomic_DNA"/>
</dbReference>
<sequence>MSTLPVLGLMFHLVTTRGAVYHHINLESTVPDGAGSVQHDALQELRLEEGVMSWNDLE</sequence>
<name>A0AAI8YQ47_9PEZI</name>
<evidence type="ECO:0000313" key="2">
    <source>
        <dbReference type="EMBL" id="CAJ2512921.1"/>
    </source>
</evidence>
<evidence type="ECO:0000256" key="1">
    <source>
        <dbReference type="SAM" id="SignalP"/>
    </source>
</evidence>
<dbReference type="AlphaFoldDB" id="A0AAI8YQ47"/>
<feature type="signal peptide" evidence="1">
    <location>
        <begin position="1"/>
        <end position="18"/>
    </location>
</feature>
<dbReference type="Proteomes" id="UP001295740">
    <property type="component" value="Unassembled WGS sequence"/>
</dbReference>
<comment type="caution">
    <text evidence="2">The sequence shown here is derived from an EMBL/GenBank/DDBJ whole genome shotgun (WGS) entry which is preliminary data.</text>
</comment>
<keyword evidence="1" id="KW-0732">Signal</keyword>
<feature type="chain" id="PRO_5042507111" evidence="1">
    <location>
        <begin position="19"/>
        <end position="58"/>
    </location>
</feature>
<protein>
    <submittedName>
        <fullName evidence="2">Uu.00g010400.m01.CDS01</fullName>
    </submittedName>
</protein>
<reference evidence="2" key="1">
    <citation type="submission" date="2023-10" db="EMBL/GenBank/DDBJ databases">
        <authorList>
            <person name="Hackl T."/>
        </authorList>
    </citation>
    <scope>NUCLEOTIDE SEQUENCE</scope>
</reference>